<reference evidence="3 4" key="1">
    <citation type="submission" date="2019-08" db="EMBL/GenBank/DDBJ databases">
        <authorList>
            <person name="Alioto T."/>
            <person name="Alioto T."/>
            <person name="Gomez Garrido J."/>
        </authorList>
    </citation>
    <scope>NUCLEOTIDE SEQUENCE [LARGE SCALE GENOMIC DNA]</scope>
</reference>
<dbReference type="OrthoDB" id="42382at2759"/>
<dbReference type="PROSITE" id="PS50106">
    <property type="entry name" value="PDZ"/>
    <property type="match status" value="1"/>
</dbReference>
<evidence type="ECO:0000313" key="3">
    <source>
        <dbReference type="EMBL" id="VVC42719.1"/>
    </source>
</evidence>
<dbReference type="Pfam" id="PF00595">
    <property type="entry name" value="PDZ"/>
    <property type="match status" value="1"/>
</dbReference>
<protein>
    <submittedName>
        <fullName evidence="3">PDZ domain</fullName>
    </submittedName>
</protein>
<gene>
    <name evidence="3" type="ORF">CINCED_3A022881</name>
</gene>
<dbReference type="InterPro" id="IPR001478">
    <property type="entry name" value="PDZ"/>
</dbReference>
<dbReference type="PANTHER" id="PTHR11324">
    <property type="entry name" value="IL16-RELATED"/>
    <property type="match status" value="1"/>
</dbReference>
<dbReference type="AlphaFoldDB" id="A0A5E4NJD4"/>
<accession>A0A5E4NJD4</accession>
<evidence type="ECO:0000313" key="4">
    <source>
        <dbReference type="Proteomes" id="UP000325440"/>
    </source>
</evidence>
<organism evidence="3 4">
    <name type="scientific">Cinara cedri</name>
    <dbReference type="NCBI Taxonomy" id="506608"/>
    <lineage>
        <taxon>Eukaryota</taxon>
        <taxon>Metazoa</taxon>
        <taxon>Ecdysozoa</taxon>
        <taxon>Arthropoda</taxon>
        <taxon>Hexapoda</taxon>
        <taxon>Insecta</taxon>
        <taxon>Pterygota</taxon>
        <taxon>Neoptera</taxon>
        <taxon>Paraneoptera</taxon>
        <taxon>Hemiptera</taxon>
        <taxon>Sternorrhyncha</taxon>
        <taxon>Aphidomorpha</taxon>
        <taxon>Aphidoidea</taxon>
        <taxon>Aphididae</taxon>
        <taxon>Lachninae</taxon>
        <taxon>Cinara</taxon>
    </lineage>
</organism>
<dbReference type="SUPFAM" id="SSF50156">
    <property type="entry name" value="PDZ domain-like"/>
    <property type="match status" value="1"/>
</dbReference>
<sequence>MSVTATAAAAAVAVKDFVTVVSVDGGGGETCTAGGVHQRAASEEDSFVTVLSIGDGPAADAVAADGGADPEEVLVYRLPGERLGFGLRFDGVDTCNRLFVQSCADGSPASRTEASWGPLSAGDEIVRINGRPVNKLSRDDCVRYLKESGLVVKLHMIDGRLVAKAPPPVPPRKQKKPEPPPPIASSAVYTDAVERQPTAISAFASSARFVLPSDVDGTLESRTGRMRLLVLYLHANRFTFLFYLR</sequence>
<keyword evidence="4" id="KW-1185">Reference proteome</keyword>
<dbReference type="InterPro" id="IPR036034">
    <property type="entry name" value="PDZ_sf"/>
</dbReference>
<dbReference type="Proteomes" id="UP000325440">
    <property type="component" value="Unassembled WGS sequence"/>
</dbReference>
<name>A0A5E4NJD4_9HEMI</name>
<dbReference type="PANTHER" id="PTHR11324:SF16">
    <property type="entry name" value="PDZ DOMAIN-CONTAINING PROTEIN 2"/>
    <property type="match status" value="1"/>
</dbReference>
<dbReference type="EMBL" id="CABPRJ010001985">
    <property type="protein sequence ID" value="VVC42719.1"/>
    <property type="molecule type" value="Genomic_DNA"/>
</dbReference>
<dbReference type="CDD" id="cd00136">
    <property type="entry name" value="PDZ_canonical"/>
    <property type="match status" value="1"/>
</dbReference>
<feature type="region of interest" description="Disordered" evidence="1">
    <location>
        <begin position="163"/>
        <end position="184"/>
    </location>
</feature>
<evidence type="ECO:0000259" key="2">
    <source>
        <dbReference type="PROSITE" id="PS50106"/>
    </source>
</evidence>
<dbReference type="SMART" id="SM00228">
    <property type="entry name" value="PDZ"/>
    <property type="match status" value="1"/>
</dbReference>
<feature type="domain" description="PDZ" evidence="2">
    <location>
        <begin position="72"/>
        <end position="160"/>
    </location>
</feature>
<dbReference type="Gene3D" id="2.30.42.10">
    <property type="match status" value="1"/>
</dbReference>
<proteinExistence type="predicted"/>
<evidence type="ECO:0000256" key="1">
    <source>
        <dbReference type="SAM" id="MobiDB-lite"/>
    </source>
</evidence>